<evidence type="ECO:0000313" key="2">
    <source>
        <dbReference type="Proteomes" id="UP000320839"/>
    </source>
</evidence>
<dbReference type="AlphaFoldDB" id="A0A518A119"/>
<organism evidence="1 2">
    <name type="scientific">Gimesia panareensis</name>
    <dbReference type="NCBI Taxonomy" id="2527978"/>
    <lineage>
        <taxon>Bacteria</taxon>
        <taxon>Pseudomonadati</taxon>
        <taxon>Planctomycetota</taxon>
        <taxon>Planctomycetia</taxon>
        <taxon>Planctomycetales</taxon>
        <taxon>Planctomycetaceae</taxon>
        <taxon>Gimesia</taxon>
    </lineage>
</organism>
<dbReference type="EMBL" id="CP036317">
    <property type="protein sequence ID" value="QDV18453.1"/>
    <property type="molecule type" value="Genomic_DNA"/>
</dbReference>
<sequence length="271" mass="31698">MKPATPINLFPCNTREVWLGFLFALALGCVYWYQAYYVNPLGWRGLSLIIVTFFAFVGVNFYAAFLIQNRLIPHLVLIVFWSLIILSDYISPDAYYYKSAGVAFLINVGWIFVLQMAFLTTKRRRMRANETQPFTENTKLFPWNTRELLKGFLFFLILNAVYVFQAFIAPAWKFDLLLSIMLLTLVMTLILYYLALVSQNRLMPYLVMACFWTQTVLLSLLGTQEQSERMIQTATTMFLVSACFIFSLQLRFLFTEKYRSRRDEPEPTLSH</sequence>
<accession>A0A518FQ30</accession>
<reference evidence="1 2" key="1">
    <citation type="submission" date="2019-02" db="EMBL/GenBank/DDBJ databases">
        <title>Deep-cultivation of Planctomycetes and their phenomic and genomic characterization uncovers novel biology.</title>
        <authorList>
            <person name="Wiegand S."/>
            <person name="Jogler M."/>
            <person name="Boedeker C."/>
            <person name="Pinto D."/>
            <person name="Vollmers J."/>
            <person name="Rivas-Marin E."/>
            <person name="Kohn T."/>
            <person name="Peeters S.H."/>
            <person name="Heuer A."/>
            <person name="Rast P."/>
            <person name="Oberbeckmann S."/>
            <person name="Bunk B."/>
            <person name="Jeske O."/>
            <person name="Meyerdierks A."/>
            <person name="Storesund J.E."/>
            <person name="Kallscheuer N."/>
            <person name="Luecker S."/>
            <person name="Lage O.M."/>
            <person name="Pohl T."/>
            <person name="Merkel B.J."/>
            <person name="Hornburger P."/>
            <person name="Mueller R.-W."/>
            <person name="Bruemmer F."/>
            <person name="Labrenz M."/>
            <person name="Spormann A.M."/>
            <person name="Op den Camp H."/>
            <person name="Overmann J."/>
            <person name="Amann R."/>
            <person name="Jetten M.S.M."/>
            <person name="Mascher T."/>
            <person name="Medema M.H."/>
            <person name="Devos D.P."/>
            <person name="Kaster A.-K."/>
            <person name="Ovreas L."/>
            <person name="Rohde M."/>
            <person name="Galperin M.Y."/>
            <person name="Jogler C."/>
        </authorList>
    </citation>
    <scope>NUCLEOTIDE SEQUENCE [LARGE SCALE GENOMIC DNA]</scope>
    <source>
        <strain evidence="1 2">Pan153</strain>
    </source>
</reference>
<accession>A0A518A119</accession>
<gene>
    <name evidence="1" type="ORF">Pan153_31110</name>
</gene>
<dbReference type="OrthoDB" id="10015500at2"/>
<dbReference type="PROSITE" id="PS51257">
    <property type="entry name" value="PROKAR_LIPOPROTEIN"/>
    <property type="match status" value="1"/>
</dbReference>
<protein>
    <submittedName>
        <fullName evidence="1">Uncharacterized protein</fullName>
    </submittedName>
</protein>
<dbReference type="RefSeq" id="WP_145104130.1">
    <property type="nucleotide sequence ID" value="NZ_CP036277.1"/>
</dbReference>
<name>A0A518A119_9PLAN</name>
<dbReference type="Proteomes" id="UP000320839">
    <property type="component" value="Chromosome"/>
</dbReference>
<proteinExistence type="predicted"/>
<evidence type="ECO:0000313" key="1">
    <source>
        <dbReference type="EMBL" id="QDV18453.1"/>
    </source>
</evidence>